<accession>A0A2U3N440</accession>
<dbReference type="Proteomes" id="UP000245974">
    <property type="component" value="Unassembled WGS sequence"/>
</dbReference>
<keyword evidence="2" id="KW-1185">Reference proteome</keyword>
<dbReference type="AlphaFoldDB" id="A0A2U3N440"/>
<proteinExistence type="predicted"/>
<organism evidence="1 2">
    <name type="scientific">Acinetobacter stercoris</name>
    <dbReference type="NCBI Taxonomy" id="2126983"/>
    <lineage>
        <taxon>Bacteria</taxon>
        <taxon>Pseudomonadati</taxon>
        <taxon>Pseudomonadota</taxon>
        <taxon>Gammaproteobacteria</taxon>
        <taxon>Moraxellales</taxon>
        <taxon>Moraxellaceae</taxon>
        <taxon>Acinetobacter</taxon>
    </lineage>
</organism>
<dbReference type="InParanoid" id="A0A2U3N440"/>
<dbReference type="RefSeq" id="WP_121975847.1">
    <property type="nucleotide sequence ID" value="NZ_OOGT01000305.1"/>
</dbReference>
<reference evidence="2" key="1">
    <citation type="submission" date="2018-03" db="EMBL/GenBank/DDBJ databases">
        <authorList>
            <person name="Blom J."/>
        </authorList>
    </citation>
    <scope>NUCLEOTIDE SEQUENCE [LARGE SCALE GENOMIC DNA]</scope>
    <source>
        <strain evidence="2">KPC-SM-21</strain>
    </source>
</reference>
<name>A0A2U3N440_9GAMM</name>
<dbReference type="EMBL" id="OOGT01000305">
    <property type="protein sequence ID" value="SPL72457.1"/>
    <property type="molecule type" value="Genomic_DNA"/>
</dbReference>
<gene>
    <name evidence="1" type="ORF">KPC_3635</name>
</gene>
<sequence>MSEIYKYRYTQIGIFGSLPTYKVFTSSDSEKVKWVFADNSFIYGFVSDWALSHSGLDSGKPTWSEEPKLFLETEKRRLSLYRASHPDFITQS</sequence>
<dbReference type="OrthoDB" id="6702745at2"/>
<evidence type="ECO:0000313" key="2">
    <source>
        <dbReference type="Proteomes" id="UP000245974"/>
    </source>
</evidence>
<evidence type="ECO:0000313" key="1">
    <source>
        <dbReference type="EMBL" id="SPL72457.1"/>
    </source>
</evidence>
<protein>
    <submittedName>
        <fullName evidence="1">Uncharacterized protein</fullName>
    </submittedName>
</protein>